<comment type="caution">
    <text evidence="3">The sequence shown here is derived from an EMBL/GenBank/DDBJ whole genome shotgun (WGS) entry which is preliminary data.</text>
</comment>
<dbReference type="InterPro" id="IPR036465">
    <property type="entry name" value="vWFA_dom_sf"/>
</dbReference>
<keyword evidence="2" id="KW-0812">Transmembrane</keyword>
<feature type="region of interest" description="Disordered" evidence="1">
    <location>
        <begin position="67"/>
        <end position="90"/>
    </location>
</feature>
<gene>
    <name evidence="3" type="ORF">HW115_04740</name>
</gene>
<accession>A0A851GL68</accession>
<name>A0A851GL68_9BACT</name>
<evidence type="ECO:0000313" key="3">
    <source>
        <dbReference type="EMBL" id="NWK54904.1"/>
    </source>
</evidence>
<evidence type="ECO:0000256" key="1">
    <source>
        <dbReference type="SAM" id="MobiDB-lite"/>
    </source>
</evidence>
<evidence type="ECO:0000256" key="2">
    <source>
        <dbReference type="SAM" id="Phobius"/>
    </source>
</evidence>
<dbReference type="Proteomes" id="UP000557872">
    <property type="component" value="Unassembled WGS sequence"/>
</dbReference>
<sequence length="397" mass="43157">MSLHAQLSPEALKRLHVQQRNSTITSIIISILVVLLIGIILLWILLPPIDNFTPEIVSYQAGNVDDRPVKRPQMQRNVERKPSSPSSSMARVIASSTVSDLAIPVPEEITPVDSMEFGNGDDFGDGWGDGSGWGGGGSTSFFGQEVRGSRILYVIDYSASMGGERQRLMRKELAYSVLRLPPDKQFQMIFFAGPAWVAGDKVQMKGKQSATVVSGGNKFAWSSNGKAHKWDPKGKREKAPWLRATDSQVETSELIIKRNKLVWGTNWENPLKMAFDMEPLPDTIVFMTDGLASGDPVGIAKRTAALAKKNNIVVNTVALMEPKAADAMETLAKGTGGTFVLVNKDGSRSTIKNGRVQKVEPATQPAPKKVEPAKPTPKKKAPAKKKAGNKGKKGDKK</sequence>
<dbReference type="SUPFAM" id="SSF53300">
    <property type="entry name" value="vWA-like"/>
    <property type="match status" value="1"/>
</dbReference>
<protein>
    <submittedName>
        <fullName evidence="3">VWA domain-containing protein</fullName>
    </submittedName>
</protein>
<evidence type="ECO:0000313" key="4">
    <source>
        <dbReference type="Proteomes" id="UP000557872"/>
    </source>
</evidence>
<organism evidence="3 4">
    <name type="scientific">Oceaniferula marina</name>
    <dbReference type="NCBI Taxonomy" id="2748318"/>
    <lineage>
        <taxon>Bacteria</taxon>
        <taxon>Pseudomonadati</taxon>
        <taxon>Verrucomicrobiota</taxon>
        <taxon>Verrucomicrobiia</taxon>
        <taxon>Verrucomicrobiales</taxon>
        <taxon>Verrucomicrobiaceae</taxon>
        <taxon>Oceaniferula</taxon>
    </lineage>
</organism>
<dbReference type="EMBL" id="JACBAZ010000001">
    <property type="protein sequence ID" value="NWK54904.1"/>
    <property type="molecule type" value="Genomic_DNA"/>
</dbReference>
<feature type="transmembrane region" description="Helical" evidence="2">
    <location>
        <begin position="23"/>
        <end position="46"/>
    </location>
</feature>
<feature type="compositionally biased region" description="Basic residues" evidence="1">
    <location>
        <begin position="376"/>
        <end position="397"/>
    </location>
</feature>
<keyword evidence="2" id="KW-0472">Membrane</keyword>
<proteinExistence type="predicted"/>
<dbReference type="Gene3D" id="3.40.50.410">
    <property type="entry name" value="von Willebrand factor, type A domain"/>
    <property type="match status" value="1"/>
</dbReference>
<keyword evidence="2" id="KW-1133">Transmembrane helix</keyword>
<reference evidence="3 4" key="1">
    <citation type="submission" date="2020-07" db="EMBL/GenBank/DDBJ databases">
        <title>Roseicoccus Jingziensis gen. nov., sp. nov., isolated from coastal seawater.</title>
        <authorList>
            <person name="Feng X."/>
        </authorList>
    </citation>
    <scope>NUCLEOTIDE SEQUENCE [LARGE SCALE GENOMIC DNA]</scope>
    <source>
        <strain evidence="3 4">N1E253</strain>
    </source>
</reference>
<dbReference type="RefSeq" id="WP_178931406.1">
    <property type="nucleotide sequence ID" value="NZ_JACBAZ010000001.1"/>
</dbReference>
<keyword evidence="4" id="KW-1185">Reference proteome</keyword>
<dbReference type="CDD" id="cd00198">
    <property type="entry name" value="vWFA"/>
    <property type="match status" value="1"/>
</dbReference>
<feature type="region of interest" description="Disordered" evidence="1">
    <location>
        <begin position="350"/>
        <end position="397"/>
    </location>
</feature>
<dbReference type="AlphaFoldDB" id="A0A851GL68"/>